<dbReference type="Proteomes" id="UP000547614">
    <property type="component" value="Unassembled WGS sequence"/>
</dbReference>
<evidence type="ECO:0000256" key="5">
    <source>
        <dbReference type="ARBA" id="ARBA00011921"/>
    </source>
</evidence>
<reference evidence="14 15" key="1">
    <citation type="submission" date="2020-08" db="EMBL/GenBank/DDBJ databases">
        <title>Genomic Encyclopedia of Type Strains, Phase III (KMG-III): the genomes of soil and plant-associated and newly described type strains.</title>
        <authorList>
            <person name="Whitman W."/>
        </authorList>
    </citation>
    <scope>NUCLEOTIDE SEQUENCE [LARGE SCALE GENOMIC DNA]</scope>
    <source>
        <strain evidence="14 15">CECT 7282</strain>
    </source>
</reference>
<comment type="caution">
    <text evidence="14">The sequence shown here is derived from an EMBL/GenBank/DDBJ whole genome shotgun (WGS) entry which is preliminary data.</text>
</comment>
<dbReference type="InterPro" id="IPR010182">
    <property type="entry name" value="ArgE/DapE"/>
</dbReference>
<evidence type="ECO:0000256" key="12">
    <source>
        <dbReference type="SAM" id="MobiDB-lite"/>
    </source>
</evidence>
<dbReference type="Gene3D" id="3.40.630.10">
    <property type="entry name" value="Zn peptidases"/>
    <property type="match status" value="1"/>
</dbReference>
<evidence type="ECO:0000256" key="3">
    <source>
        <dbReference type="ARBA" id="ARBA00005130"/>
    </source>
</evidence>
<comment type="cofactor">
    <cofactor evidence="1">
        <name>Co(2+)</name>
        <dbReference type="ChEBI" id="CHEBI:48828"/>
    </cofactor>
</comment>
<dbReference type="Pfam" id="PF07687">
    <property type="entry name" value="M20_dimer"/>
    <property type="match status" value="1"/>
</dbReference>
<dbReference type="InterPro" id="IPR036264">
    <property type="entry name" value="Bact_exopeptidase_dim_dom"/>
</dbReference>
<sequence>MVRRTSLIDIDRIRENLVSLIRIPSVTGQEDAAVSHIANWLQRFDAEIAYWNDGIASLQRDPRYPGHEVERAWAPVVVGVLRGEQPGPSVLLTGHVDVVPPGDYDHWHDEPFSGLARGDRIFGCGASDMKAGLVAAMAVFEAFAESGRNFPGRLIFAAVPAEEDSGLGTLAAIRGGWHADAAIIPEPTLGPEGIPQLVIAHAGAMSLRIRITGKSAHASKRLQGESALDHFLTVYHAMREHERALNAGETHPLMAGHRLPYATNVGTIQGGLWSSSVMDSLEAQVRVGVTLDETIQQAEARFRSSIMAAIGDDPWLRAHPPEVHLLASGFGSAQIREDHPLVTSLAEATEEEFRQTAPITGMPYGCDMAGWVRLAGVPTVVYGPGEIELAHAPNESVSLEATYRVARTLVKATERLLETDVAELRLHPDGEASSAGTSGEGRDDSDCRPSDQGGDR</sequence>
<evidence type="ECO:0000256" key="8">
    <source>
        <dbReference type="ARBA" id="ARBA00022801"/>
    </source>
</evidence>
<keyword evidence="10" id="KW-0170">Cobalt</keyword>
<dbReference type="InterPro" id="IPR050072">
    <property type="entry name" value="Peptidase_M20A"/>
</dbReference>
<dbReference type="UniPathway" id="UPA00034">
    <property type="reaction ID" value="UER00021"/>
</dbReference>
<dbReference type="RefSeq" id="WP_183324256.1">
    <property type="nucleotide sequence ID" value="NZ_JACHXP010000003.1"/>
</dbReference>
<accession>A0A839V9U9</accession>
<dbReference type="AlphaFoldDB" id="A0A839V9U9"/>
<keyword evidence="9" id="KW-0862">Zinc</keyword>
<dbReference type="InterPro" id="IPR002933">
    <property type="entry name" value="Peptidase_M20"/>
</dbReference>
<dbReference type="Pfam" id="PF01546">
    <property type="entry name" value="Peptidase_M20"/>
    <property type="match status" value="1"/>
</dbReference>
<feature type="compositionally biased region" description="Basic and acidic residues" evidence="12">
    <location>
        <begin position="440"/>
        <end position="456"/>
    </location>
</feature>
<proteinExistence type="inferred from homology"/>
<comment type="similarity">
    <text evidence="4">Belongs to the peptidase M20A family.</text>
</comment>
<evidence type="ECO:0000256" key="10">
    <source>
        <dbReference type="ARBA" id="ARBA00023285"/>
    </source>
</evidence>
<dbReference type="PANTHER" id="PTHR43808:SF25">
    <property type="entry name" value="PEPTIDASE M20 DIMERISATION DOMAIN-CONTAINING PROTEIN"/>
    <property type="match status" value="1"/>
</dbReference>
<evidence type="ECO:0000256" key="2">
    <source>
        <dbReference type="ARBA" id="ARBA00001947"/>
    </source>
</evidence>
<organism evidence="14 15">
    <name type="scientific">Halomonas cerina</name>
    <dbReference type="NCBI Taxonomy" id="447424"/>
    <lineage>
        <taxon>Bacteria</taxon>
        <taxon>Pseudomonadati</taxon>
        <taxon>Pseudomonadota</taxon>
        <taxon>Gammaproteobacteria</taxon>
        <taxon>Oceanospirillales</taxon>
        <taxon>Halomonadaceae</taxon>
        <taxon>Halomonas</taxon>
    </lineage>
</organism>
<evidence type="ECO:0000313" key="15">
    <source>
        <dbReference type="Proteomes" id="UP000547614"/>
    </source>
</evidence>
<evidence type="ECO:0000256" key="6">
    <source>
        <dbReference type="ARBA" id="ARBA00016853"/>
    </source>
</evidence>
<dbReference type="Gene3D" id="3.30.70.360">
    <property type="match status" value="1"/>
</dbReference>
<dbReference type="GO" id="GO:0009089">
    <property type="term" value="P:lysine biosynthetic process via diaminopimelate"/>
    <property type="evidence" value="ECO:0007669"/>
    <property type="project" value="UniProtKB-UniPathway"/>
</dbReference>
<dbReference type="SUPFAM" id="SSF53187">
    <property type="entry name" value="Zn-dependent exopeptidases"/>
    <property type="match status" value="1"/>
</dbReference>
<dbReference type="PROSITE" id="PS00758">
    <property type="entry name" value="ARGE_DAPE_CPG2_1"/>
    <property type="match status" value="1"/>
</dbReference>
<dbReference type="GO" id="GO:0046872">
    <property type="term" value="F:metal ion binding"/>
    <property type="evidence" value="ECO:0007669"/>
    <property type="project" value="UniProtKB-KW"/>
</dbReference>
<evidence type="ECO:0000259" key="13">
    <source>
        <dbReference type="Pfam" id="PF07687"/>
    </source>
</evidence>
<feature type="domain" description="Peptidase M20 dimerisation" evidence="13">
    <location>
        <begin position="199"/>
        <end position="304"/>
    </location>
</feature>
<dbReference type="SUPFAM" id="SSF55031">
    <property type="entry name" value="Bacterial exopeptidase dimerisation domain"/>
    <property type="match status" value="1"/>
</dbReference>
<evidence type="ECO:0000256" key="1">
    <source>
        <dbReference type="ARBA" id="ARBA00001941"/>
    </source>
</evidence>
<feature type="region of interest" description="Disordered" evidence="12">
    <location>
        <begin position="422"/>
        <end position="456"/>
    </location>
</feature>
<dbReference type="InterPro" id="IPR011650">
    <property type="entry name" value="Peptidase_M20_dimer"/>
</dbReference>
<dbReference type="EMBL" id="JACHXP010000003">
    <property type="protein sequence ID" value="MBB3189497.1"/>
    <property type="molecule type" value="Genomic_DNA"/>
</dbReference>
<keyword evidence="8 14" id="KW-0378">Hydrolase</keyword>
<keyword evidence="7" id="KW-0479">Metal-binding</keyword>
<name>A0A839V9U9_9GAMM</name>
<evidence type="ECO:0000256" key="4">
    <source>
        <dbReference type="ARBA" id="ARBA00006247"/>
    </source>
</evidence>
<evidence type="ECO:0000256" key="7">
    <source>
        <dbReference type="ARBA" id="ARBA00022723"/>
    </source>
</evidence>
<dbReference type="EC" id="3.5.1.18" evidence="5"/>
<protein>
    <recommendedName>
        <fullName evidence="6">Probable succinyl-diaminopimelate desuccinylase</fullName>
        <ecNumber evidence="5">3.5.1.18</ecNumber>
    </recommendedName>
</protein>
<gene>
    <name evidence="14" type="ORF">FHR94_000721</name>
</gene>
<evidence type="ECO:0000256" key="9">
    <source>
        <dbReference type="ARBA" id="ARBA00022833"/>
    </source>
</evidence>
<dbReference type="PANTHER" id="PTHR43808">
    <property type="entry name" value="ACETYLORNITHINE DEACETYLASE"/>
    <property type="match status" value="1"/>
</dbReference>
<dbReference type="GO" id="GO:0009014">
    <property type="term" value="F:succinyl-diaminopimelate desuccinylase activity"/>
    <property type="evidence" value="ECO:0007669"/>
    <property type="project" value="UniProtKB-EC"/>
</dbReference>
<comment type="catalytic activity">
    <reaction evidence="11">
        <text>N-succinyl-(2S,6S)-2,6-diaminopimelate + H2O = (2S,6S)-2,6-diaminopimelate + succinate</text>
        <dbReference type="Rhea" id="RHEA:22608"/>
        <dbReference type="ChEBI" id="CHEBI:15377"/>
        <dbReference type="ChEBI" id="CHEBI:30031"/>
        <dbReference type="ChEBI" id="CHEBI:57609"/>
        <dbReference type="ChEBI" id="CHEBI:58087"/>
        <dbReference type="EC" id="3.5.1.18"/>
    </reaction>
</comment>
<evidence type="ECO:0000313" key="14">
    <source>
        <dbReference type="EMBL" id="MBB3189497.1"/>
    </source>
</evidence>
<comment type="pathway">
    <text evidence="3">Amino-acid biosynthesis; L-lysine biosynthesis via DAP pathway; LL-2,6-diaminopimelate from (S)-tetrahydrodipicolinate (succinylase route): step 3/3.</text>
</comment>
<comment type="cofactor">
    <cofactor evidence="2">
        <name>Zn(2+)</name>
        <dbReference type="ChEBI" id="CHEBI:29105"/>
    </cofactor>
</comment>
<dbReference type="NCBIfam" id="TIGR01910">
    <property type="entry name" value="DapE-ArgE"/>
    <property type="match status" value="1"/>
</dbReference>
<keyword evidence="15" id="KW-1185">Reference proteome</keyword>
<dbReference type="InterPro" id="IPR001261">
    <property type="entry name" value="ArgE/DapE_CS"/>
</dbReference>
<evidence type="ECO:0000256" key="11">
    <source>
        <dbReference type="ARBA" id="ARBA00051301"/>
    </source>
</evidence>